<dbReference type="Pfam" id="PF04542">
    <property type="entry name" value="Sigma70_r2"/>
    <property type="match status" value="1"/>
</dbReference>
<name>A0ABU0B4G7_9FIRM</name>
<accession>A0ABU0B4G7</accession>
<keyword evidence="10" id="KW-1185">Reference proteome</keyword>
<dbReference type="InterPro" id="IPR013249">
    <property type="entry name" value="RNA_pol_sigma70_r4_t2"/>
</dbReference>
<evidence type="ECO:0000259" key="8">
    <source>
        <dbReference type="Pfam" id="PF08281"/>
    </source>
</evidence>
<dbReference type="NCBIfam" id="TIGR02937">
    <property type="entry name" value="sigma70-ECF"/>
    <property type="match status" value="1"/>
</dbReference>
<evidence type="ECO:0000256" key="5">
    <source>
        <dbReference type="ARBA" id="ARBA00023163"/>
    </source>
</evidence>
<feature type="domain" description="RNA polymerase sigma factor 70 region 4 type 2" evidence="8">
    <location>
        <begin position="141"/>
        <end position="192"/>
    </location>
</feature>
<dbReference type="InterPro" id="IPR039425">
    <property type="entry name" value="RNA_pol_sigma-70-like"/>
</dbReference>
<gene>
    <name evidence="9" type="ORF">J2Z49_002289</name>
</gene>
<dbReference type="InterPro" id="IPR036388">
    <property type="entry name" value="WH-like_DNA-bd_sf"/>
</dbReference>
<keyword evidence="5" id="KW-0804">Transcription</keyword>
<dbReference type="Gene3D" id="1.10.1740.10">
    <property type="match status" value="1"/>
</dbReference>
<dbReference type="InterPro" id="IPR007627">
    <property type="entry name" value="RNA_pol_sigma70_r2"/>
</dbReference>
<keyword evidence="4" id="KW-0238">DNA-binding</keyword>
<dbReference type="SUPFAM" id="SSF88659">
    <property type="entry name" value="Sigma3 and sigma4 domains of RNA polymerase sigma factors"/>
    <property type="match status" value="1"/>
</dbReference>
<reference evidence="9 10" key="1">
    <citation type="submission" date="2023-07" db="EMBL/GenBank/DDBJ databases">
        <title>Genomic Encyclopedia of Type Strains, Phase IV (KMG-IV): sequencing the most valuable type-strain genomes for metagenomic binning, comparative biology and taxonomic classification.</title>
        <authorList>
            <person name="Goeker M."/>
        </authorList>
    </citation>
    <scope>NUCLEOTIDE SEQUENCE [LARGE SCALE GENOMIC DNA]</scope>
    <source>
        <strain evidence="9 10">DSM 12396</strain>
    </source>
</reference>
<evidence type="ECO:0000256" key="3">
    <source>
        <dbReference type="ARBA" id="ARBA00023082"/>
    </source>
</evidence>
<organism evidence="9 10">
    <name type="scientific">Desulfofundulus luciae</name>
    <dbReference type="NCBI Taxonomy" id="74702"/>
    <lineage>
        <taxon>Bacteria</taxon>
        <taxon>Bacillati</taxon>
        <taxon>Bacillota</taxon>
        <taxon>Clostridia</taxon>
        <taxon>Eubacteriales</taxon>
        <taxon>Peptococcaceae</taxon>
        <taxon>Desulfofundulus</taxon>
    </lineage>
</organism>
<dbReference type="Gene3D" id="1.10.10.10">
    <property type="entry name" value="Winged helix-like DNA-binding domain superfamily/Winged helix DNA-binding domain"/>
    <property type="match status" value="1"/>
</dbReference>
<dbReference type="RefSeq" id="WP_407650086.1">
    <property type="nucleotide sequence ID" value="NZ_JAUSUX010000020.1"/>
</dbReference>
<evidence type="ECO:0000259" key="7">
    <source>
        <dbReference type="Pfam" id="PF04542"/>
    </source>
</evidence>
<dbReference type="SUPFAM" id="SSF88946">
    <property type="entry name" value="Sigma2 domain of RNA polymerase sigma factors"/>
    <property type="match status" value="1"/>
</dbReference>
<proteinExistence type="inferred from homology"/>
<dbReference type="CDD" id="cd06171">
    <property type="entry name" value="Sigma70_r4"/>
    <property type="match status" value="1"/>
</dbReference>
<dbReference type="Pfam" id="PF08281">
    <property type="entry name" value="Sigma70_r4_2"/>
    <property type="match status" value="1"/>
</dbReference>
<evidence type="ECO:0000256" key="6">
    <source>
        <dbReference type="SAM" id="MobiDB-lite"/>
    </source>
</evidence>
<protein>
    <submittedName>
        <fullName evidence="9">RNA polymerase sigma-70 factor (ECF subfamily)</fullName>
    </submittedName>
</protein>
<keyword evidence="3" id="KW-0731">Sigma factor</keyword>
<dbReference type="Proteomes" id="UP001225644">
    <property type="component" value="Unassembled WGS sequence"/>
</dbReference>
<feature type="region of interest" description="Disordered" evidence="6">
    <location>
        <begin position="105"/>
        <end position="130"/>
    </location>
</feature>
<dbReference type="InterPro" id="IPR014284">
    <property type="entry name" value="RNA_pol_sigma-70_dom"/>
</dbReference>
<dbReference type="EMBL" id="JAUSUX010000020">
    <property type="protein sequence ID" value="MDQ0287170.1"/>
    <property type="molecule type" value="Genomic_DNA"/>
</dbReference>
<feature type="domain" description="RNA polymerase sigma-70 region 2" evidence="7">
    <location>
        <begin position="37"/>
        <end position="104"/>
    </location>
</feature>
<evidence type="ECO:0000313" key="10">
    <source>
        <dbReference type="Proteomes" id="UP001225644"/>
    </source>
</evidence>
<evidence type="ECO:0000313" key="9">
    <source>
        <dbReference type="EMBL" id="MDQ0287170.1"/>
    </source>
</evidence>
<evidence type="ECO:0000256" key="4">
    <source>
        <dbReference type="ARBA" id="ARBA00023125"/>
    </source>
</evidence>
<comment type="similarity">
    <text evidence="1">Belongs to the sigma-70 factor family. ECF subfamily.</text>
</comment>
<evidence type="ECO:0000256" key="1">
    <source>
        <dbReference type="ARBA" id="ARBA00010641"/>
    </source>
</evidence>
<sequence length="212" mass="24633">MAKAPYFARWEWILLHPDDQELIERTIAGDLEAFSELVRRYEKKVFTVAFRFTGNYSDASDLAQEVFIRVYQALPRFRGKASFTTWLYRITANLCRDELRRQKRHKKTSLDEMAANPTGPPPPVGEGLSPDDVLERREFQEMVQACLNDLPEEYRLVLVMREIQGLSYDEIAAALDISTGTVKSRLSRARQAFRQKISGRQELFAFRPRLVK</sequence>
<dbReference type="InterPro" id="IPR013325">
    <property type="entry name" value="RNA_pol_sigma_r2"/>
</dbReference>
<dbReference type="PANTHER" id="PTHR43133:SF8">
    <property type="entry name" value="RNA POLYMERASE SIGMA FACTOR HI_1459-RELATED"/>
    <property type="match status" value="1"/>
</dbReference>
<dbReference type="PANTHER" id="PTHR43133">
    <property type="entry name" value="RNA POLYMERASE ECF-TYPE SIGMA FACTO"/>
    <property type="match status" value="1"/>
</dbReference>
<dbReference type="InterPro" id="IPR013324">
    <property type="entry name" value="RNA_pol_sigma_r3/r4-like"/>
</dbReference>
<evidence type="ECO:0000256" key="2">
    <source>
        <dbReference type="ARBA" id="ARBA00023015"/>
    </source>
</evidence>
<comment type="caution">
    <text evidence="9">The sequence shown here is derived from an EMBL/GenBank/DDBJ whole genome shotgun (WGS) entry which is preliminary data.</text>
</comment>
<keyword evidence="2" id="KW-0805">Transcription regulation</keyword>